<dbReference type="NCBIfam" id="TIGR00163">
    <property type="entry name" value="PS_decarb"/>
    <property type="match status" value="1"/>
</dbReference>
<feature type="chain" id="PRO_5044903924" description="Phosphatidylserine decarboxylase 1 alpha chain" evidence="14">
    <location>
        <begin position="400"/>
        <end position="779"/>
    </location>
</feature>
<comment type="subcellular location">
    <molecule>Phosphatidylserine decarboxylase 1 alpha chain</molecule>
    <subcellularLocation>
        <location evidence="14">Mitochondrion inner membrane</location>
        <topology evidence="14">Peripheral membrane protein</topology>
        <orientation evidence="14">Intermembrane side</orientation>
    </subcellularLocation>
    <text evidence="14">Anchored to the mitochondrial inner membrane through its interaction with the integral membrane beta chain.</text>
</comment>
<dbReference type="Pfam" id="PF02666">
    <property type="entry name" value="PS_Dcarbxylase"/>
    <property type="match status" value="1"/>
</dbReference>
<dbReference type="InterPro" id="IPR004810">
    <property type="entry name" value="PurU"/>
</dbReference>
<evidence type="ECO:0000313" key="16">
    <source>
        <dbReference type="EMBL" id="KAH0750890.1"/>
    </source>
</evidence>
<feature type="chain" id="PRO_5044903923" description="Phosphatidylserine decarboxylase 1 beta chain" evidence="14">
    <location>
        <begin position="1"/>
        <end position="399"/>
    </location>
</feature>
<evidence type="ECO:0000256" key="9">
    <source>
        <dbReference type="ARBA" id="ARBA00023136"/>
    </source>
</evidence>
<gene>
    <name evidence="16" type="ORF">KY290_030122</name>
</gene>
<dbReference type="Pfam" id="PF00551">
    <property type="entry name" value="Formyl_trans_N"/>
    <property type="match status" value="1"/>
</dbReference>
<evidence type="ECO:0000256" key="8">
    <source>
        <dbReference type="ARBA" id="ARBA00023098"/>
    </source>
</evidence>
<evidence type="ECO:0000256" key="7">
    <source>
        <dbReference type="ARBA" id="ARBA00022989"/>
    </source>
</evidence>
<dbReference type="InterPro" id="IPR041729">
    <property type="entry name" value="Formyl-FH4-Hydrolase_C"/>
</dbReference>
<comment type="subunit">
    <text evidence="14">Heterodimer of a large membrane-associated beta subunit and a small pyruvoyl-containing alpha subunit.</text>
</comment>
<dbReference type="PANTHER" id="PTHR42706">
    <property type="entry name" value="FORMYLTETRAHYDROFOLATE DEFORMYLASE"/>
    <property type="match status" value="1"/>
</dbReference>
<dbReference type="NCBIfam" id="NF004684">
    <property type="entry name" value="PRK06027.1"/>
    <property type="match status" value="1"/>
</dbReference>
<accession>A0ABQ7UMP1</accession>
<dbReference type="InterPro" id="IPR003817">
    <property type="entry name" value="PS_Dcarbxylase"/>
</dbReference>
<dbReference type="InterPro" id="IPR002376">
    <property type="entry name" value="Formyl_transf_N"/>
</dbReference>
<evidence type="ECO:0000256" key="11">
    <source>
        <dbReference type="ARBA" id="ARBA00023239"/>
    </source>
</evidence>
<comment type="catalytic activity">
    <reaction evidence="14">
        <text>a 1,2-diacyl-sn-glycero-3-phospho-L-serine + H(+) = a 1,2-diacyl-sn-glycero-3-phosphoethanolamine + CO2</text>
        <dbReference type="Rhea" id="RHEA:20828"/>
        <dbReference type="ChEBI" id="CHEBI:15378"/>
        <dbReference type="ChEBI" id="CHEBI:16526"/>
        <dbReference type="ChEBI" id="CHEBI:57262"/>
        <dbReference type="ChEBI" id="CHEBI:64612"/>
        <dbReference type="EC" id="4.1.1.65"/>
    </reaction>
</comment>
<keyword evidence="14" id="KW-0865">Zymogen</keyword>
<dbReference type="InterPro" id="IPR044074">
    <property type="entry name" value="PurU_ACT"/>
</dbReference>
<dbReference type="CDD" id="cd04875">
    <property type="entry name" value="ACT_F4HF-DF"/>
    <property type="match status" value="1"/>
</dbReference>
<comment type="similarity">
    <text evidence="14">Belongs to the phosphatidylserine decarboxylase family. PSD-B subfamily. Eukaryotic type I sub-subfamily.</text>
</comment>
<keyword evidence="8 14" id="KW-0443">Lipid metabolism</keyword>
<feature type="topological domain" description="Mitochondrial matrix" evidence="14">
    <location>
        <begin position="1"/>
        <end position="63"/>
    </location>
</feature>
<feature type="active site" description="Charge relay system; for autoendoproteolytic cleavage activity" evidence="14">
    <location>
        <position position="400"/>
    </location>
</feature>
<comment type="caution">
    <text evidence="16">The sequence shown here is derived from an EMBL/GenBank/DDBJ whole genome shotgun (WGS) entry which is preliminary data.</text>
</comment>
<comment type="PTM">
    <text evidence="14">Is synthesized initially as an inactive proenzyme. Formation of the active enzyme involves a self-maturation process in which the active site pyruvoyl group is generated from an internal serine residue via an autocatalytic post-translational modification. Two non-identical subunits are generated from the proenzyme in this reaction, and the pyruvate is formed at the N-terminus of the alpha chain, which is derived from the carboxyl end of the proenzyme. The autoendoproteolytic cleavage occurs by a canonical serine protease mechanism, in which the side chain hydroxyl group of the serine supplies its oxygen atom to form the C-terminus of the beta chain, while the remainder of the serine residue undergoes an oxidative deamination to produce ammonia and the pyruvoyl prosthetic group on the alpha chain. During this reaction, the Ser that is part of the protease active site of the proenzyme becomes the pyruvoyl prosthetic group, which constitutes an essential element of the active site of the mature decarboxylase.</text>
</comment>
<evidence type="ECO:0000256" key="3">
    <source>
        <dbReference type="ARBA" id="ARBA00022563"/>
    </source>
</evidence>
<feature type="topological domain" description="Mitochondrial intermembrane" evidence="14">
    <location>
        <begin position="83"/>
        <end position="779"/>
    </location>
</feature>
<evidence type="ECO:0000259" key="15">
    <source>
        <dbReference type="PROSITE" id="PS51671"/>
    </source>
</evidence>
<keyword evidence="5 14" id="KW-0210">Decarboxylase</keyword>
<dbReference type="SUPFAM" id="SSF55021">
    <property type="entry name" value="ACT-like"/>
    <property type="match status" value="1"/>
</dbReference>
<dbReference type="Gene3D" id="3.40.50.170">
    <property type="entry name" value="Formyl transferase, N-terminal domain"/>
    <property type="match status" value="1"/>
</dbReference>
<keyword evidence="10 14" id="KW-0594">Phospholipid biosynthesis</keyword>
<evidence type="ECO:0000256" key="14">
    <source>
        <dbReference type="HAMAP-Rule" id="MF_03208"/>
    </source>
</evidence>
<comment type="cofactor">
    <cofactor evidence="14">
        <name>pyruvate</name>
        <dbReference type="ChEBI" id="CHEBI:15361"/>
    </cofactor>
    <text evidence="14">Binds 1 pyruvoyl group covalently per subunit.</text>
</comment>
<keyword evidence="17" id="KW-1185">Reference proteome</keyword>
<dbReference type="InterPro" id="IPR002912">
    <property type="entry name" value="ACT_dom"/>
</dbReference>
<evidence type="ECO:0000256" key="2">
    <source>
        <dbReference type="ARBA" id="ARBA00022516"/>
    </source>
</evidence>
<evidence type="ECO:0000256" key="1">
    <source>
        <dbReference type="ARBA" id="ARBA00005189"/>
    </source>
</evidence>
<protein>
    <recommendedName>
        <fullName evidence="14">Phosphatidylserine decarboxylase proenzyme 1, mitochondrial</fullName>
        <ecNumber evidence="14">4.1.1.65</ecNumber>
    </recommendedName>
    <component>
        <recommendedName>
            <fullName evidence="14">Phosphatidylserine decarboxylase 1 beta chain</fullName>
        </recommendedName>
    </component>
    <component>
        <recommendedName>
            <fullName evidence="14">Phosphatidylserine decarboxylase 1 alpha chain</fullName>
        </recommendedName>
    </component>
</protein>
<evidence type="ECO:0000256" key="6">
    <source>
        <dbReference type="ARBA" id="ARBA00022801"/>
    </source>
</evidence>
<feature type="active site" description="Schiff-base intermediate with substrate; via pyruvic acid; for decarboxylase activity" evidence="14">
    <location>
        <position position="400"/>
    </location>
</feature>
<dbReference type="InterPro" id="IPR033177">
    <property type="entry name" value="PSD-B"/>
</dbReference>
<keyword evidence="14" id="KW-0999">Mitochondrion inner membrane</keyword>
<keyword evidence="3" id="KW-0554">One-carbon metabolism</keyword>
<dbReference type="HAMAP" id="MF_03208">
    <property type="entry name" value="PS_decarb_PSD_B_type1_euk"/>
    <property type="match status" value="1"/>
</dbReference>
<keyword evidence="14" id="KW-0496">Mitochondrion</keyword>
<comment type="pathway">
    <text evidence="1">Lipid metabolism.</text>
</comment>
<dbReference type="PANTHER" id="PTHR42706:SF1">
    <property type="entry name" value="FORMYLTETRAHYDROFOLATE DEFORMYLASE 2, MITOCHONDRIAL"/>
    <property type="match status" value="1"/>
</dbReference>
<evidence type="ECO:0000256" key="10">
    <source>
        <dbReference type="ARBA" id="ARBA00023209"/>
    </source>
</evidence>
<proteinExistence type="inferred from homology"/>
<evidence type="ECO:0000256" key="12">
    <source>
        <dbReference type="ARBA" id="ARBA00023264"/>
    </source>
</evidence>
<dbReference type="InterPro" id="IPR045865">
    <property type="entry name" value="ACT-like_dom_sf"/>
</dbReference>
<evidence type="ECO:0000256" key="4">
    <source>
        <dbReference type="ARBA" id="ARBA00022692"/>
    </source>
</evidence>
<dbReference type="InterPro" id="IPR036477">
    <property type="entry name" value="Formyl_transf_N_sf"/>
</dbReference>
<feature type="domain" description="ACT" evidence="15">
    <location>
        <begin position="497"/>
        <end position="577"/>
    </location>
</feature>
<dbReference type="Gene3D" id="3.30.70.260">
    <property type="match status" value="1"/>
</dbReference>
<sequence>MKFRASQRIPCFTYNGRFSHTHAQRFHFTTFLRKVQATEARASLNRGGSSSNSSSQGNTLLLPGATVATIVMLGLLHARRLYDDQKIEDAREKGILEFQPDVKATFMRLLPLRSISRFWGTLTSVELPMWLRPSVYKGWARAFHSNLEEVALPLEEYASLREFFVRRLKEGTRPIDPDPCCLISPVDGTVLQFGELKEVGAMIEQVKGFSYSVSSLLGASSLLPMSVVDDNTNQDGGQEGSMDDTNQKSWWRVSLASPKVRDPAPARPMKGLFYCVIYLSPGDYHRIHSPADWNVFGRRHFSGRLFPMNERATRTIRNLYVENERVVLEGKWQEGFMAMAAVGATNIGSIELFIEPTLRTNRPWKKLLHPEPPEEQVYEPRGTGVLLKKGDELAAFNMGSTVVLVFQAPMLQPSADKSTSAEFSFCIKKGDRVHMGEALGRHMPVETLSPPPHGLGEQPFLPPRVCHTGAGKRFNSETPKALKLKREVQKREDENSFTEKGCKDEVGIVAKLSECIASRGGNILTADVFVPQDNNVFYSRSEFTFDPAIWPRGEMDEDFFKLSKMFNAMKSVVRVPEIDPKYKIAVLVSKQDHCLVDLLHRWQNGRLPVDITSVISNHDRGPDAHVIRLLERHGIPYYYLPTTMGKKREVEILELVHDTDFLVLARYMQVFSAEFLKSYGKDIINIHHGLLPSFKGGSPSKQAFEAGVKLIGATSHFVSEVLDAGPIIEQMVERVTHRDNLQSFIQKSEDLEKQCLVKAIKSYCELRVLPYEKDKTVVF</sequence>
<keyword evidence="12 14" id="KW-1208">Phospholipid metabolism</keyword>
<evidence type="ECO:0000256" key="13">
    <source>
        <dbReference type="ARBA" id="ARBA00023317"/>
    </source>
</evidence>
<keyword evidence="13 14" id="KW-0670">Pyruvate</keyword>
<reference evidence="16 17" key="1">
    <citation type="journal article" date="2021" name="bioRxiv">
        <title>Chromosome-scale and haplotype-resolved genome assembly of a tetraploid potato cultivar.</title>
        <authorList>
            <person name="Sun H."/>
            <person name="Jiao W.-B."/>
            <person name="Krause K."/>
            <person name="Campoy J.A."/>
            <person name="Goel M."/>
            <person name="Folz-Donahue K."/>
            <person name="Kukat C."/>
            <person name="Huettel B."/>
            <person name="Schneeberger K."/>
        </authorList>
    </citation>
    <scope>NUCLEOTIDE SEQUENCE [LARGE SCALE GENOMIC DNA]</scope>
    <source>
        <strain evidence="16">SolTubOtavaFocal</strain>
        <tissue evidence="16">Leaves</tissue>
    </source>
</reference>
<feature type="active site" description="Charge relay system; for autoendoproteolytic cleavage activity" evidence="14">
    <location>
        <position position="288"/>
    </location>
</feature>
<keyword evidence="2 14" id="KW-0444">Lipid biosynthesis</keyword>
<evidence type="ECO:0000256" key="5">
    <source>
        <dbReference type="ARBA" id="ARBA00022793"/>
    </source>
</evidence>
<comment type="pathway">
    <text evidence="14">Phospholipid metabolism; phosphatidylethanolamine biosynthesis; phosphatidylethanolamine from CDP-diacylglycerol: step 2/2.</text>
</comment>
<dbReference type="EMBL" id="JAIVGD010000019">
    <property type="protein sequence ID" value="KAH0750890.1"/>
    <property type="molecule type" value="Genomic_DNA"/>
</dbReference>
<name>A0ABQ7UMP1_SOLTU</name>
<keyword evidence="11 14" id="KW-0456">Lyase</keyword>
<comment type="function">
    <text evidence="14">Catalyzes the formation of phosphatidylethanolamine (PtdEtn) from phosphatidylserine (PtdSer). Plays a central role in phospholipid metabolism and in the interorganelle trafficking of phosphatidylserine.</text>
</comment>
<dbReference type="SUPFAM" id="SSF53328">
    <property type="entry name" value="Formyltransferase"/>
    <property type="match status" value="1"/>
</dbReference>
<dbReference type="InterPro" id="IPR033661">
    <property type="entry name" value="PSD_type1_euk"/>
</dbReference>
<dbReference type="Proteomes" id="UP000826656">
    <property type="component" value="Unassembled WGS sequence"/>
</dbReference>
<feature type="site" description="Cleavage (non-hydrolytic); by autocatalysis" evidence="14">
    <location>
        <begin position="399"/>
        <end position="400"/>
    </location>
</feature>
<dbReference type="PRINTS" id="PR01575">
    <property type="entry name" value="FFH4HYDRLASE"/>
</dbReference>
<feature type="modified residue" description="Pyruvic acid (Ser); by autocatalysis" evidence="14">
    <location>
        <position position="400"/>
    </location>
</feature>
<keyword evidence="6" id="KW-0378">Hydrolase</keyword>
<dbReference type="EC" id="4.1.1.65" evidence="14"/>
<evidence type="ECO:0000313" key="17">
    <source>
        <dbReference type="Proteomes" id="UP000826656"/>
    </source>
</evidence>
<feature type="active site" description="Charge relay system; for autoendoproteolytic cleavage activity" evidence="14">
    <location>
        <position position="187"/>
    </location>
</feature>
<organism evidence="16 17">
    <name type="scientific">Solanum tuberosum</name>
    <name type="common">Potato</name>
    <dbReference type="NCBI Taxonomy" id="4113"/>
    <lineage>
        <taxon>Eukaryota</taxon>
        <taxon>Viridiplantae</taxon>
        <taxon>Streptophyta</taxon>
        <taxon>Embryophyta</taxon>
        <taxon>Tracheophyta</taxon>
        <taxon>Spermatophyta</taxon>
        <taxon>Magnoliopsida</taxon>
        <taxon>eudicotyledons</taxon>
        <taxon>Gunneridae</taxon>
        <taxon>Pentapetalae</taxon>
        <taxon>asterids</taxon>
        <taxon>lamiids</taxon>
        <taxon>Solanales</taxon>
        <taxon>Solanaceae</taxon>
        <taxon>Solanoideae</taxon>
        <taxon>Solaneae</taxon>
        <taxon>Solanum</taxon>
    </lineage>
</organism>
<keyword evidence="7 14" id="KW-1133">Transmembrane helix</keyword>
<comment type="subcellular location">
    <molecule>Phosphatidylserine decarboxylase 1 beta chain</molecule>
    <subcellularLocation>
        <location evidence="14">Mitochondrion inner membrane</location>
        <topology evidence="14">Single-pass membrane protein</topology>
        <orientation evidence="14">Intermembrane side</orientation>
    </subcellularLocation>
</comment>
<keyword evidence="4 14" id="KW-0812">Transmembrane</keyword>
<dbReference type="CDD" id="cd08648">
    <property type="entry name" value="FMT_core_Formyl-FH4-Hydrolase_C"/>
    <property type="match status" value="1"/>
</dbReference>
<dbReference type="PROSITE" id="PS51671">
    <property type="entry name" value="ACT"/>
    <property type="match status" value="1"/>
</dbReference>
<keyword evidence="9 14" id="KW-0472">Membrane</keyword>